<evidence type="ECO:0000313" key="6">
    <source>
        <dbReference type="Proteomes" id="UP000234950"/>
    </source>
</evidence>
<protein>
    <submittedName>
        <fullName evidence="5">MarR family transcriptional regulator</fullName>
    </submittedName>
</protein>
<keyword evidence="2" id="KW-0238">DNA-binding</keyword>
<accession>A0A2N5HIU3</accession>
<dbReference type="PROSITE" id="PS50995">
    <property type="entry name" value="HTH_MARR_2"/>
    <property type="match status" value="1"/>
</dbReference>
<keyword evidence="1" id="KW-0805">Transcription regulation</keyword>
<dbReference type="GO" id="GO:0003700">
    <property type="term" value="F:DNA-binding transcription factor activity"/>
    <property type="evidence" value="ECO:0007669"/>
    <property type="project" value="InterPro"/>
</dbReference>
<keyword evidence="3" id="KW-0804">Transcription</keyword>
<organism evidence="5 6">
    <name type="scientific">Neobacillus cucumis</name>
    <dbReference type="NCBI Taxonomy" id="1740721"/>
    <lineage>
        <taxon>Bacteria</taxon>
        <taxon>Bacillati</taxon>
        <taxon>Bacillota</taxon>
        <taxon>Bacilli</taxon>
        <taxon>Bacillales</taxon>
        <taxon>Bacillaceae</taxon>
        <taxon>Neobacillus</taxon>
    </lineage>
</organism>
<dbReference type="RefSeq" id="WP_101647875.1">
    <property type="nucleotide sequence ID" value="NZ_PGVE01000041.1"/>
</dbReference>
<dbReference type="PROSITE" id="PS01117">
    <property type="entry name" value="HTH_MARR_1"/>
    <property type="match status" value="1"/>
</dbReference>
<dbReference type="SMART" id="SM00347">
    <property type="entry name" value="HTH_MARR"/>
    <property type="match status" value="1"/>
</dbReference>
<dbReference type="OrthoDB" id="49580at2"/>
<dbReference type="EMBL" id="PGVE01000041">
    <property type="protein sequence ID" value="PLS05435.1"/>
    <property type="molecule type" value="Genomic_DNA"/>
</dbReference>
<feature type="domain" description="HTH marR-type" evidence="4">
    <location>
        <begin position="5"/>
        <end position="139"/>
    </location>
</feature>
<dbReference type="InterPro" id="IPR000835">
    <property type="entry name" value="HTH_MarR-typ"/>
</dbReference>
<dbReference type="PANTHER" id="PTHR33164">
    <property type="entry name" value="TRANSCRIPTIONAL REGULATOR, MARR FAMILY"/>
    <property type="match status" value="1"/>
</dbReference>
<dbReference type="Gene3D" id="1.10.10.10">
    <property type="entry name" value="Winged helix-like DNA-binding domain superfamily/Winged helix DNA-binding domain"/>
    <property type="match status" value="1"/>
</dbReference>
<evidence type="ECO:0000313" key="5">
    <source>
        <dbReference type="EMBL" id="PLS05435.1"/>
    </source>
</evidence>
<comment type="caution">
    <text evidence="5">The sequence shown here is derived from an EMBL/GenBank/DDBJ whole genome shotgun (WGS) entry which is preliminary data.</text>
</comment>
<evidence type="ECO:0000256" key="1">
    <source>
        <dbReference type="ARBA" id="ARBA00023015"/>
    </source>
</evidence>
<reference evidence="5 6" key="1">
    <citation type="submission" date="2017-11" db="EMBL/GenBank/DDBJ databases">
        <title>Comparitive Functional Genomics of Dry Heat Resistant strains isolated from the Viking Spacecraft.</title>
        <authorList>
            <person name="Seuylemezian A."/>
            <person name="Cooper K."/>
            <person name="Vaishampayan P."/>
        </authorList>
    </citation>
    <scope>NUCLEOTIDE SEQUENCE [LARGE SCALE GENOMIC DNA]</scope>
    <source>
        <strain evidence="5 6">V32-6</strain>
    </source>
</reference>
<dbReference type="Proteomes" id="UP000234950">
    <property type="component" value="Unassembled WGS sequence"/>
</dbReference>
<dbReference type="SUPFAM" id="SSF46785">
    <property type="entry name" value="Winged helix' DNA-binding domain"/>
    <property type="match status" value="1"/>
</dbReference>
<dbReference type="InterPro" id="IPR023187">
    <property type="entry name" value="Tscrpt_reg_MarR-type_CS"/>
</dbReference>
<evidence type="ECO:0000256" key="3">
    <source>
        <dbReference type="ARBA" id="ARBA00023163"/>
    </source>
</evidence>
<dbReference type="Pfam" id="PF01047">
    <property type="entry name" value="MarR"/>
    <property type="match status" value="1"/>
</dbReference>
<dbReference type="AlphaFoldDB" id="A0A2N5HIU3"/>
<dbReference type="PRINTS" id="PR00598">
    <property type="entry name" value="HTHMARR"/>
</dbReference>
<keyword evidence="6" id="KW-1185">Reference proteome</keyword>
<evidence type="ECO:0000259" key="4">
    <source>
        <dbReference type="PROSITE" id="PS50995"/>
    </source>
</evidence>
<dbReference type="PANTHER" id="PTHR33164:SF102">
    <property type="entry name" value="TRANSCRIPTIONAL REGULATORY PROTEIN"/>
    <property type="match status" value="1"/>
</dbReference>
<name>A0A2N5HIU3_9BACI</name>
<sequence>MDILNNEILVSFIEINKAYNRLVKFDAERLGITPVQLKALYKINYNPNISLGELAEKLRLTNSTVSGVIDRLVHSGLVERVVPPGDRRSVSIRLTDEGRKTLDQFNSSDSMLMKKMKEVFELPEEEISHLLRLHKLVLEKLSIEEE</sequence>
<dbReference type="InterPro" id="IPR036390">
    <property type="entry name" value="WH_DNA-bd_sf"/>
</dbReference>
<dbReference type="InterPro" id="IPR039422">
    <property type="entry name" value="MarR/SlyA-like"/>
</dbReference>
<dbReference type="InterPro" id="IPR036388">
    <property type="entry name" value="WH-like_DNA-bd_sf"/>
</dbReference>
<evidence type="ECO:0000256" key="2">
    <source>
        <dbReference type="ARBA" id="ARBA00023125"/>
    </source>
</evidence>
<dbReference type="GO" id="GO:0003677">
    <property type="term" value="F:DNA binding"/>
    <property type="evidence" value="ECO:0007669"/>
    <property type="project" value="UniProtKB-KW"/>
</dbReference>
<dbReference type="GO" id="GO:0006950">
    <property type="term" value="P:response to stress"/>
    <property type="evidence" value="ECO:0007669"/>
    <property type="project" value="TreeGrafter"/>
</dbReference>
<gene>
    <name evidence="5" type="ORF">CVD27_10590</name>
</gene>
<proteinExistence type="predicted"/>